<dbReference type="Proteomes" id="UP000464053">
    <property type="component" value="Chromosome"/>
</dbReference>
<sequence>MRQLNEKEVEQISGGSLFGLEGFLGNFGAGIGGVVDSVTSWLGVATNISETGTLLGSGVGKLVGLEIIGGIDDLGQGVISLIDNGLNAMKQLFGY</sequence>
<dbReference type="EMBL" id="CP028271">
    <property type="protein sequence ID" value="QHM72554.1"/>
    <property type="molecule type" value="Genomic_DNA"/>
</dbReference>
<evidence type="ECO:0000313" key="2">
    <source>
        <dbReference type="Proteomes" id="UP000464053"/>
    </source>
</evidence>
<dbReference type="RefSeq" id="WP_160622416.1">
    <property type="nucleotide sequence ID" value="NZ_CP028271.1"/>
</dbReference>
<protein>
    <submittedName>
        <fullName evidence="1">Uncharacterized protein</fullName>
    </submittedName>
</protein>
<evidence type="ECO:0000313" key="1">
    <source>
        <dbReference type="EMBL" id="QHM72554.1"/>
    </source>
</evidence>
<organism evidence="1 2">
    <name type="scientific">Mixta intestinalis</name>
    <dbReference type="NCBI Taxonomy" id="1615494"/>
    <lineage>
        <taxon>Bacteria</taxon>
        <taxon>Pseudomonadati</taxon>
        <taxon>Pseudomonadota</taxon>
        <taxon>Gammaproteobacteria</taxon>
        <taxon>Enterobacterales</taxon>
        <taxon>Erwiniaceae</taxon>
        <taxon>Mixta</taxon>
    </lineage>
</organism>
<gene>
    <name evidence="1" type="ORF">C7M51_02867</name>
</gene>
<dbReference type="AlphaFoldDB" id="A0A6P1Q2U7"/>
<keyword evidence="2" id="KW-1185">Reference proteome</keyword>
<proteinExistence type="predicted"/>
<accession>A0A6P1Q2U7</accession>
<name>A0A6P1Q2U7_9GAMM</name>
<dbReference type="KEGG" id="mint:C7M51_02867"/>
<reference evidence="1 2" key="1">
    <citation type="submission" date="2018-03" db="EMBL/GenBank/DDBJ databases">
        <title>Pantoea intestinalis SRCM103226 isolated form the mealworm.</title>
        <authorList>
            <person name="Jeong D.-Y."/>
            <person name="Kim J.W."/>
        </authorList>
    </citation>
    <scope>NUCLEOTIDE SEQUENCE [LARGE SCALE GENOMIC DNA]</scope>
    <source>
        <strain evidence="1 2">SRCM103226</strain>
    </source>
</reference>